<dbReference type="InterPro" id="IPR005467">
    <property type="entry name" value="His_kinase_dom"/>
</dbReference>
<dbReference type="EC" id="2.7.13.3" evidence="2"/>
<dbReference type="Gene3D" id="1.10.287.130">
    <property type="match status" value="1"/>
</dbReference>
<keyword evidence="7" id="KW-0472">Membrane</keyword>
<accession>A0ABR6ZUA0</accession>
<keyword evidence="5" id="KW-0418">Kinase</keyword>
<dbReference type="SUPFAM" id="SSF47384">
    <property type="entry name" value="Homodimeric domain of signal transducing histidine kinase"/>
    <property type="match status" value="1"/>
</dbReference>
<feature type="transmembrane region" description="Helical" evidence="7">
    <location>
        <begin position="6"/>
        <end position="27"/>
    </location>
</feature>
<feature type="transmembrane region" description="Helical" evidence="7">
    <location>
        <begin position="149"/>
        <end position="171"/>
    </location>
</feature>
<dbReference type="InterPro" id="IPR004358">
    <property type="entry name" value="Sig_transdc_His_kin-like_C"/>
</dbReference>
<keyword evidence="11" id="KW-1185">Reference proteome</keyword>
<dbReference type="Gene3D" id="3.30.565.10">
    <property type="entry name" value="Histidine kinase-like ATPase, C-terminal domain"/>
    <property type="match status" value="1"/>
</dbReference>
<dbReference type="Pfam" id="PF00989">
    <property type="entry name" value="PAS"/>
    <property type="match status" value="1"/>
</dbReference>
<reference evidence="10 11" key="1">
    <citation type="submission" date="2020-08" db="EMBL/GenBank/DDBJ databases">
        <title>Novel species isolated from subtropical streams in China.</title>
        <authorList>
            <person name="Lu H."/>
        </authorList>
    </citation>
    <scope>NUCLEOTIDE SEQUENCE [LARGE SCALE GENOMIC DNA]</scope>
    <source>
        <strain evidence="10 11">CY18W</strain>
    </source>
</reference>
<evidence type="ECO:0000256" key="5">
    <source>
        <dbReference type="ARBA" id="ARBA00022777"/>
    </source>
</evidence>
<dbReference type="PROSITE" id="PS50112">
    <property type="entry name" value="PAS"/>
    <property type="match status" value="1"/>
</dbReference>
<dbReference type="PANTHER" id="PTHR43304">
    <property type="entry name" value="PHYTOCHROME-LIKE PROTEIN CPH1"/>
    <property type="match status" value="1"/>
</dbReference>
<evidence type="ECO:0000256" key="1">
    <source>
        <dbReference type="ARBA" id="ARBA00000085"/>
    </source>
</evidence>
<dbReference type="InterPro" id="IPR013767">
    <property type="entry name" value="PAS_fold"/>
</dbReference>
<dbReference type="EMBL" id="JACOGF010000009">
    <property type="protein sequence ID" value="MBC3919432.1"/>
    <property type="molecule type" value="Genomic_DNA"/>
</dbReference>
<evidence type="ECO:0000256" key="3">
    <source>
        <dbReference type="ARBA" id="ARBA00022553"/>
    </source>
</evidence>
<dbReference type="Gene3D" id="3.30.450.20">
    <property type="entry name" value="PAS domain"/>
    <property type="match status" value="3"/>
</dbReference>
<comment type="caution">
    <text evidence="10">The sequence shown here is derived from an EMBL/GenBank/DDBJ whole genome shotgun (WGS) entry which is preliminary data.</text>
</comment>
<dbReference type="SMART" id="SM00387">
    <property type="entry name" value="HATPase_c"/>
    <property type="match status" value="1"/>
</dbReference>
<evidence type="ECO:0000259" key="9">
    <source>
        <dbReference type="PROSITE" id="PS50112"/>
    </source>
</evidence>
<proteinExistence type="predicted"/>
<dbReference type="PROSITE" id="PS50109">
    <property type="entry name" value="HIS_KIN"/>
    <property type="match status" value="1"/>
</dbReference>
<keyword evidence="3" id="KW-0597">Phosphoprotein</keyword>
<dbReference type="Pfam" id="PF13426">
    <property type="entry name" value="PAS_9"/>
    <property type="match status" value="2"/>
</dbReference>
<feature type="transmembrane region" description="Helical" evidence="7">
    <location>
        <begin position="93"/>
        <end position="118"/>
    </location>
</feature>
<keyword evidence="4" id="KW-0808">Transferase</keyword>
<organism evidence="10 11">
    <name type="scientific">Undibacterium hunanense</name>
    <dbReference type="NCBI Taxonomy" id="2762292"/>
    <lineage>
        <taxon>Bacteria</taxon>
        <taxon>Pseudomonadati</taxon>
        <taxon>Pseudomonadota</taxon>
        <taxon>Betaproteobacteria</taxon>
        <taxon>Burkholderiales</taxon>
        <taxon>Oxalobacteraceae</taxon>
        <taxon>Undibacterium</taxon>
    </lineage>
</organism>
<feature type="transmembrane region" description="Helical" evidence="7">
    <location>
        <begin position="39"/>
        <end position="57"/>
    </location>
</feature>
<feature type="coiled-coil region" evidence="6">
    <location>
        <begin position="622"/>
        <end position="656"/>
    </location>
</feature>
<evidence type="ECO:0000256" key="7">
    <source>
        <dbReference type="SAM" id="Phobius"/>
    </source>
</evidence>
<dbReference type="SMART" id="SM00091">
    <property type="entry name" value="PAS"/>
    <property type="match status" value="3"/>
</dbReference>
<comment type="catalytic activity">
    <reaction evidence="1">
        <text>ATP + protein L-histidine = ADP + protein N-phospho-L-histidine.</text>
        <dbReference type="EC" id="2.7.13.3"/>
    </reaction>
</comment>
<dbReference type="InterPro" id="IPR036890">
    <property type="entry name" value="HATPase_C_sf"/>
</dbReference>
<evidence type="ECO:0000313" key="11">
    <source>
        <dbReference type="Proteomes" id="UP000650424"/>
    </source>
</evidence>
<dbReference type="Pfam" id="PF02518">
    <property type="entry name" value="HATPase_c"/>
    <property type="match status" value="1"/>
</dbReference>
<dbReference type="InterPro" id="IPR003594">
    <property type="entry name" value="HATPase_dom"/>
</dbReference>
<keyword evidence="6" id="KW-0175">Coiled coil</keyword>
<evidence type="ECO:0000256" key="2">
    <source>
        <dbReference type="ARBA" id="ARBA00012438"/>
    </source>
</evidence>
<dbReference type="SUPFAM" id="SSF55785">
    <property type="entry name" value="PYP-like sensor domain (PAS domain)"/>
    <property type="match status" value="3"/>
</dbReference>
<dbReference type="InterPro" id="IPR000014">
    <property type="entry name" value="PAS"/>
</dbReference>
<protein>
    <recommendedName>
        <fullName evidence="2">histidine kinase</fullName>
        <ecNumber evidence="2">2.7.13.3</ecNumber>
    </recommendedName>
</protein>
<name>A0ABR6ZUA0_9BURK</name>
<dbReference type="InterPro" id="IPR036097">
    <property type="entry name" value="HisK_dim/P_sf"/>
</dbReference>
<dbReference type="RefSeq" id="WP_186948683.1">
    <property type="nucleotide sequence ID" value="NZ_JACOGF010000009.1"/>
</dbReference>
<dbReference type="PRINTS" id="PR00344">
    <property type="entry name" value="BCTRLSENSOR"/>
</dbReference>
<feature type="domain" description="PAS" evidence="9">
    <location>
        <begin position="496"/>
        <end position="566"/>
    </location>
</feature>
<dbReference type="CDD" id="cd00130">
    <property type="entry name" value="PAS"/>
    <property type="match status" value="3"/>
</dbReference>
<dbReference type="SUPFAM" id="SSF55874">
    <property type="entry name" value="ATPase domain of HSP90 chaperone/DNA topoisomerase II/histidine kinase"/>
    <property type="match status" value="1"/>
</dbReference>
<dbReference type="InterPro" id="IPR035965">
    <property type="entry name" value="PAS-like_dom_sf"/>
</dbReference>
<feature type="transmembrane region" description="Helical" evidence="7">
    <location>
        <begin position="124"/>
        <end position="142"/>
    </location>
</feature>
<dbReference type="Proteomes" id="UP000650424">
    <property type="component" value="Unassembled WGS sequence"/>
</dbReference>
<keyword evidence="7" id="KW-0812">Transmembrane</keyword>
<feature type="transmembrane region" description="Helical" evidence="7">
    <location>
        <begin position="177"/>
        <end position="202"/>
    </location>
</feature>
<evidence type="ECO:0000259" key="8">
    <source>
        <dbReference type="PROSITE" id="PS50109"/>
    </source>
</evidence>
<sequence>MPPSFLPAAISSSLIASLLTMLVLFYVQHLNVHVRTTRCWALAYAFLVLRSACNLLAVTHAPLLVLAADMSMLAYVCFLWAGTRIFYGVTVHVMPVMLGFALAVMWLLMTFLTGATLFWRTLPVYSLAGCMLIATGLTFWRMKNDRHSLGYLALGALIFLKGVHLLDFPLLREYAGFASLGFAIGAFLDLAIGMLFMVAALLRQQEDAHRINENLLQEIQERQQVERMSKERNALFEKVFQMVPDVLAICREKDGCYLDVNRHWETVTGYSRDETLGRYSLEMNLWADPGKRPEMLAILARDGEVNNYETIYRHKLGHEYHVLISGTRFDAGSEPYIAYAMQDVTTLRQVEKLQVRAERELQEREKLLATVFQLVPDILTITRMGTGQYIDVNRNWEPMSGYTRDYVIGRTSNELNLWAKPEQRDELIARINRDGEVRDMQVSFRRRTGLVTQCRISGSKFEAGNEAYLLLSSRNIDSEIAAEATRLQVESLLRENEHKYSTLFQLSPIPLGLVDVKTDRIVEVNDVWLKEFGYARDEVVGQLTSALGFDDQLEKRKEFDLALLRDKKVDQMEIHLKPKDGARLIFVLSARLITMHNKRMCIFSLLNVTRQVEVEHEIREMTAQLEERVKSRTQNLQQANAELASAMASLRHTQDELVRAEKMAALGSLVAGVAHELNTPIGNSVTVASTLQDKTRELIQDISAGKLKRSTLDTYVDTASKGTELLMRTLGMARELIRSFKQVAVDQSSSHRRNFDLQTVLEELIVTMAPMYKNSPYSLLTDLAPGINMDSYPGPLGQIVTNFMTNALTHGFEHRASGEMRLSSHLQDNGSVQITFSDNGMGMNEHVRKRVFDPFFTTKLGQGGSGLGMNIVYNLVTGVLGGEIQLHSQPDEGTTFIMTLPLVPPQIANENNARDIEKEAGFEAGSAP</sequence>
<evidence type="ECO:0000256" key="6">
    <source>
        <dbReference type="SAM" id="Coils"/>
    </source>
</evidence>
<gene>
    <name evidence="10" type="ORF">H8L32_18215</name>
</gene>
<keyword evidence="7" id="KW-1133">Transmembrane helix</keyword>
<evidence type="ECO:0000313" key="10">
    <source>
        <dbReference type="EMBL" id="MBC3919432.1"/>
    </source>
</evidence>
<dbReference type="PANTHER" id="PTHR43304:SF1">
    <property type="entry name" value="PAC DOMAIN-CONTAINING PROTEIN"/>
    <property type="match status" value="1"/>
</dbReference>
<dbReference type="InterPro" id="IPR052162">
    <property type="entry name" value="Sensor_kinase/Photoreceptor"/>
</dbReference>
<feature type="domain" description="Histidine kinase" evidence="8">
    <location>
        <begin position="672"/>
        <end position="904"/>
    </location>
</feature>
<dbReference type="NCBIfam" id="TIGR00229">
    <property type="entry name" value="sensory_box"/>
    <property type="match status" value="3"/>
</dbReference>
<evidence type="ECO:0000256" key="4">
    <source>
        <dbReference type="ARBA" id="ARBA00022679"/>
    </source>
</evidence>